<accession>A0ABY8IZS8</accession>
<protein>
    <submittedName>
        <fullName evidence="1">Uncharacterized protein</fullName>
    </submittedName>
</protein>
<reference evidence="1 2" key="1">
    <citation type="submission" date="2023-04" db="EMBL/GenBank/DDBJ databases">
        <title>Genome sequence of Halobacillus naozhouensis KACC 21980.</title>
        <authorList>
            <person name="Kim S."/>
            <person name="Heo J."/>
            <person name="Kwon S.-W."/>
        </authorList>
    </citation>
    <scope>NUCLEOTIDE SEQUENCE [LARGE SCALE GENOMIC DNA]</scope>
    <source>
        <strain evidence="1 2">KCTC 13234</strain>
    </source>
</reference>
<evidence type="ECO:0000313" key="1">
    <source>
        <dbReference type="EMBL" id="WFT75752.1"/>
    </source>
</evidence>
<sequence>MLVTHNRNNRKRVCKGLAASEEKLPSYSKDLSRQEYNLYGGDHAFV</sequence>
<gene>
    <name evidence="1" type="ORF">P9989_05035</name>
</gene>
<evidence type="ECO:0000313" key="2">
    <source>
        <dbReference type="Proteomes" id="UP001221597"/>
    </source>
</evidence>
<dbReference type="RefSeq" id="WP_283077716.1">
    <property type="nucleotide sequence ID" value="NZ_CP121671.1"/>
</dbReference>
<organism evidence="1 2">
    <name type="scientific">Halobacillus naozhouensis</name>
    <dbReference type="NCBI Taxonomy" id="554880"/>
    <lineage>
        <taxon>Bacteria</taxon>
        <taxon>Bacillati</taxon>
        <taxon>Bacillota</taxon>
        <taxon>Bacilli</taxon>
        <taxon>Bacillales</taxon>
        <taxon>Bacillaceae</taxon>
        <taxon>Halobacillus</taxon>
    </lineage>
</organism>
<keyword evidence="2" id="KW-1185">Reference proteome</keyword>
<proteinExistence type="predicted"/>
<name>A0ABY8IZS8_9BACI</name>
<dbReference type="Proteomes" id="UP001221597">
    <property type="component" value="Chromosome"/>
</dbReference>
<dbReference type="EMBL" id="CP121671">
    <property type="protein sequence ID" value="WFT75752.1"/>
    <property type="molecule type" value="Genomic_DNA"/>
</dbReference>